<keyword evidence="8" id="KW-0812">Transmembrane</keyword>
<dbReference type="InterPro" id="IPR038063">
    <property type="entry name" value="Transpep_catalytic_dom"/>
</dbReference>
<dbReference type="CDD" id="cd16913">
    <property type="entry name" value="YkuD_like"/>
    <property type="match status" value="1"/>
</dbReference>
<keyword evidence="11" id="KW-1185">Reference proteome</keyword>
<evidence type="ECO:0000256" key="6">
    <source>
        <dbReference type="PROSITE-ProRule" id="PRU01373"/>
    </source>
</evidence>
<feature type="active site" description="Nucleophile" evidence="6">
    <location>
        <position position="548"/>
    </location>
</feature>
<protein>
    <submittedName>
        <fullName evidence="10">L,D-transpeptidase/peptidoglycan binding protein</fullName>
    </submittedName>
</protein>
<feature type="active site" description="Proton donor/acceptor" evidence="6">
    <location>
        <position position="527"/>
    </location>
</feature>
<dbReference type="Gene3D" id="3.10.20.800">
    <property type="match status" value="1"/>
</dbReference>
<evidence type="ECO:0000259" key="9">
    <source>
        <dbReference type="PROSITE" id="PS52029"/>
    </source>
</evidence>
<feature type="domain" description="L,D-TPase catalytic" evidence="9">
    <location>
        <begin position="445"/>
        <end position="572"/>
    </location>
</feature>
<keyword evidence="2" id="KW-0808">Transferase</keyword>
<accession>A0ABS9WIE1</accession>
<evidence type="ECO:0000256" key="2">
    <source>
        <dbReference type="ARBA" id="ARBA00022679"/>
    </source>
</evidence>
<organism evidence="10 11">
    <name type="scientific">Adlercreutzia faecimuris</name>
    <dbReference type="NCBI Taxonomy" id="2897341"/>
    <lineage>
        <taxon>Bacteria</taxon>
        <taxon>Bacillati</taxon>
        <taxon>Actinomycetota</taxon>
        <taxon>Coriobacteriia</taxon>
        <taxon>Eggerthellales</taxon>
        <taxon>Eggerthellaceae</taxon>
        <taxon>Adlercreutzia</taxon>
    </lineage>
</organism>
<evidence type="ECO:0000313" key="10">
    <source>
        <dbReference type="EMBL" id="MCI2242644.1"/>
    </source>
</evidence>
<dbReference type="PROSITE" id="PS52029">
    <property type="entry name" value="LD_TPASE"/>
    <property type="match status" value="1"/>
</dbReference>
<keyword evidence="8" id="KW-1133">Transmembrane helix</keyword>
<keyword evidence="3 6" id="KW-0133">Cell shape</keyword>
<keyword evidence="4 6" id="KW-0573">Peptidoglycan synthesis</keyword>
<sequence>MAKSKGMHGKKKAESAKAAPAAATQRAKASRHAKPAPGEPMTAAKAAAPAKGGKGAASGKGAAKAAKAAAPAKGGKAPASSKAAAPQPPKGGREVSMKDADRRRGALKVAGITLGAIVGTVAAVYLIGVAVFANLFFPNTVIAGTDISLKTSDDVHAILEEKVGGYSFTVKGQGIDLALTSQSAGMSLDGKTIAQEMHSRVDPWRWPVEVFRDHDETASLVASYQTTELADALAAAAAAVNETAEPPVSATVAFDERKGAFVVVPERYGTAIDPDKLIEEVSAQAAVLKPAIAVSTDVLALPEVLQDDPRVADALAQANALIAADFDLTMNGIVGAQVTPELIASWVTVGPDLSVALDDGLLVAWAKGVAATNSTIGSERAWTRASDGKALTVSGGDYGWRVDADALVATVRDNVGAGQTAAVEMPLKSKAAAWNGAGAPDWGVRYAEVDLSQQHAWLYGDDGAVIWESDVVTGNPNQNNGTPPGVYYIKSNAGASELIGLKPDGTEDYRTPVDFWMPFKGNSIGFHDAGWQSSFGGNRYTYAGSHGCVNLPPAKAKELHDLLRVGDPVVVHY</sequence>
<dbReference type="SUPFAM" id="SSF143985">
    <property type="entry name" value="L,D-transpeptidase pre-catalytic domain-like"/>
    <property type="match status" value="1"/>
</dbReference>
<feature type="compositionally biased region" description="Low complexity" evidence="7">
    <location>
        <begin position="59"/>
        <end position="85"/>
    </location>
</feature>
<evidence type="ECO:0000256" key="5">
    <source>
        <dbReference type="ARBA" id="ARBA00023316"/>
    </source>
</evidence>
<proteinExistence type="predicted"/>
<comment type="pathway">
    <text evidence="1 6">Cell wall biogenesis; peptidoglycan biosynthesis.</text>
</comment>
<dbReference type="PANTHER" id="PTHR30582:SF33">
    <property type="entry name" value="EXPORTED PROTEIN"/>
    <property type="match status" value="1"/>
</dbReference>
<comment type="caution">
    <text evidence="10">The sequence shown here is derived from an EMBL/GenBank/DDBJ whole genome shotgun (WGS) entry which is preliminary data.</text>
</comment>
<dbReference type="Gene3D" id="2.40.440.10">
    <property type="entry name" value="L,D-transpeptidase catalytic domain-like"/>
    <property type="match status" value="1"/>
</dbReference>
<feature type="compositionally biased region" description="Basic and acidic residues" evidence="7">
    <location>
        <begin position="91"/>
        <end position="100"/>
    </location>
</feature>
<gene>
    <name evidence="10" type="ORF">LPT13_09805</name>
</gene>
<dbReference type="InterPro" id="IPR038054">
    <property type="entry name" value="LD_TPept-like_central_sf"/>
</dbReference>
<name>A0ABS9WIE1_9ACTN</name>
<reference evidence="10" key="1">
    <citation type="submission" date="2021-11" db="EMBL/GenBank/DDBJ databases">
        <title>A Novel Adlercreutzia Species, isolated from a Allomyrina dichotoma larva feces.</title>
        <authorList>
            <person name="Suh M.K."/>
        </authorList>
    </citation>
    <scope>NUCLEOTIDE SEQUENCE</scope>
    <source>
        <strain evidence="10">JBNU-10</strain>
    </source>
</reference>
<dbReference type="Proteomes" id="UP001430755">
    <property type="component" value="Unassembled WGS sequence"/>
</dbReference>
<dbReference type="SUPFAM" id="SSF141523">
    <property type="entry name" value="L,D-transpeptidase catalytic domain-like"/>
    <property type="match status" value="1"/>
</dbReference>
<evidence type="ECO:0000256" key="1">
    <source>
        <dbReference type="ARBA" id="ARBA00004752"/>
    </source>
</evidence>
<feature type="transmembrane region" description="Helical" evidence="8">
    <location>
        <begin position="112"/>
        <end position="137"/>
    </location>
</feature>
<keyword evidence="5 6" id="KW-0961">Cell wall biogenesis/degradation</keyword>
<dbReference type="PANTHER" id="PTHR30582">
    <property type="entry name" value="L,D-TRANSPEPTIDASE"/>
    <property type="match status" value="1"/>
</dbReference>
<evidence type="ECO:0000256" key="3">
    <source>
        <dbReference type="ARBA" id="ARBA00022960"/>
    </source>
</evidence>
<dbReference type="EMBL" id="JAJMLW010000003">
    <property type="protein sequence ID" value="MCI2242644.1"/>
    <property type="molecule type" value="Genomic_DNA"/>
</dbReference>
<feature type="region of interest" description="Disordered" evidence="7">
    <location>
        <begin position="1"/>
        <end position="100"/>
    </location>
</feature>
<dbReference type="Pfam" id="PF03734">
    <property type="entry name" value="YkuD"/>
    <property type="match status" value="1"/>
</dbReference>
<dbReference type="InterPro" id="IPR050979">
    <property type="entry name" value="LD-transpeptidase"/>
</dbReference>
<keyword evidence="8" id="KW-0472">Membrane</keyword>
<dbReference type="InterPro" id="IPR005490">
    <property type="entry name" value="LD_TPept_cat_dom"/>
</dbReference>
<evidence type="ECO:0000256" key="8">
    <source>
        <dbReference type="SAM" id="Phobius"/>
    </source>
</evidence>
<evidence type="ECO:0000313" key="11">
    <source>
        <dbReference type="Proteomes" id="UP001430755"/>
    </source>
</evidence>
<dbReference type="RefSeq" id="WP_242166106.1">
    <property type="nucleotide sequence ID" value="NZ_JAJMLW010000003.1"/>
</dbReference>
<evidence type="ECO:0000256" key="7">
    <source>
        <dbReference type="SAM" id="MobiDB-lite"/>
    </source>
</evidence>
<feature type="compositionally biased region" description="Basic residues" evidence="7">
    <location>
        <begin position="1"/>
        <end position="11"/>
    </location>
</feature>
<evidence type="ECO:0000256" key="4">
    <source>
        <dbReference type="ARBA" id="ARBA00022984"/>
    </source>
</evidence>
<feature type="compositionally biased region" description="Low complexity" evidence="7">
    <location>
        <begin position="16"/>
        <end position="27"/>
    </location>
</feature>